<feature type="domain" description="CCHC-type" evidence="3">
    <location>
        <begin position="264"/>
        <end position="280"/>
    </location>
</feature>
<dbReference type="Pfam" id="PF02023">
    <property type="entry name" value="SCAN"/>
    <property type="match status" value="1"/>
</dbReference>
<dbReference type="PROSITE" id="PS50804">
    <property type="entry name" value="SCAN_BOX"/>
    <property type="match status" value="1"/>
</dbReference>
<dbReference type="PROSITE" id="PS50994">
    <property type="entry name" value="INTEGRASE"/>
    <property type="match status" value="1"/>
</dbReference>
<dbReference type="GO" id="GO:0015074">
    <property type="term" value="P:DNA integration"/>
    <property type="evidence" value="ECO:0007669"/>
    <property type="project" value="InterPro"/>
</dbReference>
<dbReference type="FunFam" id="1.10.340.70:FF:000001">
    <property type="entry name" value="Retrovirus-related Pol polyprotein from transposon gypsy-like Protein"/>
    <property type="match status" value="1"/>
</dbReference>
<reference evidence="6" key="1">
    <citation type="submission" date="2021-10" db="EMBL/GenBank/DDBJ databases">
        <title>Tropical sea cucumber genome reveals ecological adaptation and Cuvierian tubules defense mechanism.</title>
        <authorList>
            <person name="Chen T."/>
        </authorList>
    </citation>
    <scope>NUCLEOTIDE SEQUENCE</scope>
    <source>
        <strain evidence="6">Nanhai2018</strain>
        <tissue evidence="6">Muscle</tissue>
    </source>
</reference>
<accession>A0A9Q1CL37</accession>
<dbReference type="PROSITE" id="PS50158">
    <property type="entry name" value="ZF_CCHC"/>
    <property type="match status" value="1"/>
</dbReference>
<dbReference type="OrthoDB" id="10066679at2759"/>
<dbReference type="InterPro" id="IPR012337">
    <property type="entry name" value="RNaseH-like_sf"/>
</dbReference>
<evidence type="ECO:0000259" key="4">
    <source>
        <dbReference type="PROSITE" id="PS50804"/>
    </source>
</evidence>
<evidence type="ECO:0000256" key="1">
    <source>
        <dbReference type="PROSITE-ProRule" id="PRU00047"/>
    </source>
</evidence>
<evidence type="ECO:0000259" key="5">
    <source>
        <dbReference type="PROSITE" id="PS50994"/>
    </source>
</evidence>
<dbReference type="FunFam" id="3.30.420.10:FF:000032">
    <property type="entry name" value="Retrovirus-related Pol polyprotein from transposon 297-like Protein"/>
    <property type="match status" value="1"/>
</dbReference>
<feature type="region of interest" description="Disordered" evidence="2">
    <location>
        <begin position="276"/>
        <end position="326"/>
    </location>
</feature>
<feature type="domain" description="Integrase catalytic" evidence="5">
    <location>
        <begin position="649"/>
        <end position="808"/>
    </location>
</feature>
<keyword evidence="1" id="KW-0862">Zinc</keyword>
<feature type="region of interest" description="Disordered" evidence="2">
    <location>
        <begin position="225"/>
        <end position="260"/>
    </location>
</feature>
<dbReference type="InterPro" id="IPR036397">
    <property type="entry name" value="RNaseH_sf"/>
</dbReference>
<evidence type="ECO:0000313" key="6">
    <source>
        <dbReference type="EMBL" id="KAJ8046896.1"/>
    </source>
</evidence>
<dbReference type="InterPro" id="IPR003309">
    <property type="entry name" value="SCAN_dom"/>
</dbReference>
<feature type="region of interest" description="Disordered" evidence="2">
    <location>
        <begin position="453"/>
        <end position="496"/>
    </location>
</feature>
<dbReference type="SUPFAM" id="SSF47353">
    <property type="entry name" value="Retrovirus capsid dimerization domain-like"/>
    <property type="match status" value="1"/>
</dbReference>
<gene>
    <name evidence="6" type="ORF">HOLleu_05731</name>
</gene>
<dbReference type="InterPro" id="IPR001878">
    <property type="entry name" value="Znf_CCHC"/>
</dbReference>
<protein>
    <submittedName>
        <fullName evidence="6">Uncharacterized protein</fullName>
    </submittedName>
</protein>
<evidence type="ECO:0000259" key="3">
    <source>
        <dbReference type="PROSITE" id="PS50158"/>
    </source>
</evidence>
<dbReference type="PANTHER" id="PTHR46888:SF1">
    <property type="entry name" value="RIBONUCLEASE H"/>
    <property type="match status" value="1"/>
</dbReference>
<keyword evidence="7" id="KW-1185">Reference proteome</keyword>
<dbReference type="SMART" id="SM00343">
    <property type="entry name" value="ZnF_C2HC"/>
    <property type="match status" value="1"/>
</dbReference>
<dbReference type="AlphaFoldDB" id="A0A9Q1CL37"/>
<dbReference type="SUPFAM" id="SSF53098">
    <property type="entry name" value="Ribonuclease H-like"/>
    <property type="match status" value="1"/>
</dbReference>
<dbReference type="Gene3D" id="1.10.340.70">
    <property type="match status" value="1"/>
</dbReference>
<comment type="caution">
    <text evidence="6">The sequence shown here is derived from an EMBL/GenBank/DDBJ whole genome shotgun (WGS) entry which is preliminary data.</text>
</comment>
<dbReference type="PANTHER" id="PTHR46888">
    <property type="entry name" value="ZINC KNUCKLE DOMAINCONTAINING PROTEIN-RELATED"/>
    <property type="match status" value="1"/>
</dbReference>
<dbReference type="InterPro" id="IPR038269">
    <property type="entry name" value="SCAN_sf"/>
</dbReference>
<name>A0A9Q1CL37_HOLLE</name>
<dbReference type="Pfam" id="PF17921">
    <property type="entry name" value="Integrase_H2C2"/>
    <property type="match status" value="1"/>
</dbReference>
<feature type="compositionally biased region" description="Basic and acidic residues" evidence="2">
    <location>
        <begin position="225"/>
        <end position="248"/>
    </location>
</feature>
<dbReference type="Gene3D" id="3.30.420.10">
    <property type="entry name" value="Ribonuclease H-like superfamily/Ribonuclease H"/>
    <property type="match status" value="1"/>
</dbReference>
<dbReference type="Pfam" id="PF00665">
    <property type="entry name" value="rve"/>
    <property type="match status" value="1"/>
</dbReference>
<feature type="domain" description="SCAN box" evidence="4">
    <location>
        <begin position="145"/>
        <end position="225"/>
    </location>
</feature>
<dbReference type="Proteomes" id="UP001152320">
    <property type="component" value="Chromosome 2"/>
</dbReference>
<proteinExistence type="predicted"/>
<dbReference type="InterPro" id="IPR041588">
    <property type="entry name" value="Integrase_H2C2"/>
</dbReference>
<dbReference type="Gene3D" id="1.10.4020.10">
    <property type="entry name" value="DNA breaking-rejoining enzymes"/>
    <property type="match status" value="1"/>
</dbReference>
<dbReference type="SUPFAM" id="SSF57756">
    <property type="entry name" value="Retrovirus zinc finger-like domains"/>
    <property type="match status" value="1"/>
</dbReference>
<organism evidence="6 7">
    <name type="scientific">Holothuria leucospilota</name>
    <name type="common">Black long sea cucumber</name>
    <name type="synonym">Mertensiothuria leucospilota</name>
    <dbReference type="NCBI Taxonomy" id="206669"/>
    <lineage>
        <taxon>Eukaryota</taxon>
        <taxon>Metazoa</taxon>
        <taxon>Echinodermata</taxon>
        <taxon>Eleutherozoa</taxon>
        <taxon>Echinozoa</taxon>
        <taxon>Holothuroidea</taxon>
        <taxon>Aspidochirotacea</taxon>
        <taxon>Aspidochirotida</taxon>
        <taxon>Holothuriidae</taxon>
        <taxon>Holothuria</taxon>
    </lineage>
</organism>
<feature type="compositionally biased region" description="Basic and acidic residues" evidence="2">
    <location>
        <begin position="468"/>
        <end position="481"/>
    </location>
</feature>
<dbReference type="EMBL" id="JAIZAY010000002">
    <property type="protein sequence ID" value="KAJ8046896.1"/>
    <property type="molecule type" value="Genomic_DNA"/>
</dbReference>
<sequence length="1109" mass="125476">MDFEKFVKIGESLGLEGKELLQFAKEEQEREHAHQIRLKDYDLKIAHERASLDGSLSMHPAIGKLPKLPVFREGKDDMDAYLKRFERYADSMGWDESEWTTPLSALLTGKALEVYARLPQSQAREYKTLRTALLRRYDLHEEGFRLKFRRAKIEEGETYTQFADRLKSYLERWVELGAKKDYSSLVDLLLREQIQNVCPRDLGLFLKEHKPKDVLELAKFADRYQDAHGRSSQKERNGKDRKFKDNASREGVGPTNEKSLSSVKCFNCQGRGHIAKDCPSPKAKQSGKKTSAGLRIKSKDSRPEQSQKPPDAGVNESNSSDTGVGAMCMLKDSTRSDLKDDHIVHLRATDSAKTKLPVVCAVSISTDMPVVQGKIGQANVTVLRDTGCNTVVVRDKFVSLDQYTGDKVSCALLDGTERDVPVARVMVDTPYFVGEVEALVMVTPLQDLIIGNVSGAREPSNPNPDWKPGTEHTADSADRNKIGGVETRSQKAKGSKPFQSLLTGVRSASNISKEDIVAAQHADTELKRLWELSSKQTEPKVGKNGSKVTFVVKAQLLYRLFQSNKLENDTGILQLVVPKKYVNEVMRLAHDAPLAGHLGTKKTTDRILTQFFWPGMYGDIRRYCVSCDVCQRTVAKGSVSRVPVGTMPLIDTPFRRVAIDLVGPITPVTDRGNRFILTMVDFATRYPEAVALRTIDTESVAEALLGIFTRVGVPSEILSDMGKQFTSDLMKEIGRLLCIKQLTTTPYHPQCNGLVERFNGTLKRMLRRMCVEKPKDWDRYIPALLFAYREAPQESLGFSPFELLYGRTVRGPMTILKELWTDQVDQEEVKSSYQYVVDLKERLEDTCHLALEELEKNSKRYKKYFDSRTKDRKFKVGERVLVLLPTEANKILMQWQGPFEIVGKVARHDYKVRVRGKVKTLHANLLKKYIERENIDDRVTDTQSKSKSTTMVKVGVCVIEENICDDDDGAEETKVVLPAMEQTETVNDVSVCNELDEKCYVQVNELLRNFSDILTDVPGCTDVIEHKIALTSDEPIRCKPYKVPHAMAENINQKAKRLSDSLPYDILLQTWITYMTSMRSLTIIVLKYHVNKVNLLKSYDSKQKLITQL</sequence>
<dbReference type="InterPro" id="IPR036875">
    <property type="entry name" value="Znf_CCHC_sf"/>
</dbReference>
<dbReference type="InterPro" id="IPR001584">
    <property type="entry name" value="Integrase_cat-core"/>
</dbReference>
<dbReference type="GO" id="GO:0003676">
    <property type="term" value="F:nucleic acid binding"/>
    <property type="evidence" value="ECO:0007669"/>
    <property type="project" value="InterPro"/>
</dbReference>
<evidence type="ECO:0000313" key="7">
    <source>
        <dbReference type="Proteomes" id="UP001152320"/>
    </source>
</evidence>
<dbReference type="GO" id="GO:0008270">
    <property type="term" value="F:zinc ion binding"/>
    <property type="evidence" value="ECO:0007669"/>
    <property type="project" value="UniProtKB-KW"/>
</dbReference>
<keyword evidence="1" id="KW-0479">Metal-binding</keyword>
<evidence type="ECO:0000256" key="2">
    <source>
        <dbReference type="SAM" id="MobiDB-lite"/>
    </source>
</evidence>
<keyword evidence="1" id="KW-0863">Zinc-finger</keyword>
<dbReference type="Pfam" id="PF00098">
    <property type="entry name" value="zf-CCHC"/>
    <property type="match status" value="1"/>
</dbReference>
<dbReference type="Gene3D" id="4.10.60.10">
    <property type="entry name" value="Zinc finger, CCHC-type"/>
    <property type="match status" value="1"/>
</dbReference>